<dbReference type="RefSeq" id="WP_229668591.1">
    <property type="nucleotide sequence ID" value="NZ_BMJB01000001.1"/>
</dbReference>
<evidence type="ECO:0000256" key="2">
    <source>
        <dbReference type="SAM" id="Phobius"/>
    </source>
</evidence>
<name>A0A916VZF6_9BACT</name>
<dbReference type="Pfam" id="PF00882">
    <property type="entry name" value="Zn_dep_PLPC"/>
    <property type="match status" value="1"/>
</dbReference>
<keyword evidence="5" id="KW-1185">Reference proteome</keyword>
<protein>
    <recommendedName>
        <fullName evidence="3">Phospholipase C/D domain-containing protein</fullName>
    </recommendedName>
</protein>
<feature type="region of interest" description="Disordered" evidence="1">
    <location>
        <begin position="434"/>
        <end position="457"/>
    </location>
</feature>
<keyword evidence="2" id="KW-0472">Membrane</keyword>
<feature type="domain" description="Phospholipase C/D" evidence="3">
    <location>
        <begin position="48"/>
        <end position="224"/>
    </location>
</feature>
<keyword evidence="2" id="KW-1133">Transmembrane helix</keyword>
<dbReference type="EMBL" id="BMJB01000001">
    <property type="protein sequence ID" value="GGA54315.1"/>
    <property type="molecule type" value="Genomic_DNA"/>
</dbReference>
<reference evidence="4" key="2">
    <citation type="submission" date="2020-09" db="EMBL/GenBank/DDBJ databases">
        <authorList>
            <person name="Sun Q."/>
            <person name="Zhou Y."/>
        </authorList>
    </citation>
    <scope>NUCLEOTIDE SEQUENCE</scope>
    <source>
        <strain evidence="4">CGMCC 1.15447</strain>
    </source>
</reference>
<organism evidence="4 5">
    <name type="scientific">Edaphobacter acidisoli</name>
    <dbReference type="NCBI Taxonomy" id="2040573"/>
    <lineage>
        <taxon>Bacteria</taxon>
        <taxon>Pseudomonadati</taxon>
        <taxon>Acidobacteriota</taxon>
        <taxon>Terriglobia</taxon>
        <taxon>Terriglobales</taxon>
        <taxon>Acidobacteriaceae</taxon>
        <taxon>Edaphobacter</taxon>
    </lineage>
</organism>
<evidence type="ECO:0000313" key="5">
    <source>
        <dbReference type="Proteomes" id="UP000648801"/>
    </source>
</evidence>
<comment type="caution">
    <text evidence="4">The sequence shown here is derived from an EMBL/GenBank/DDBJ whole genome shotgun (WGS) entry which is preliminary data.</text>
</comment>
<evidence type="ECO:0000259" key="3">
    <source>
        <dbReference type="Pfam" id="PF00882"/>
    </source>
</evidence>
<gene>
    <name evidence="4" type="ORF">GCM10011507_01960</name>
</gene>
<sequence>MRRTESTQICIRGLPILSFSRGTLLKTIVALALIFSGAPALPYSFQTHEQLIDLTWKASIRPLLLARFPNLTPAQLHEAHAYAYGGCAIQDIGYYPFGDGFYSDLMHYVRAGDFVRSLLRNARTPDELAFAIGALTHYVADNIGHSEAVNLSVPVEFPKLKKRYGPNVNYGEDPHAHVRTEFAFDINELTKRRMAPSAYLHHVGLYVATDLLRRSFYETYGIDIRRLFIPGHPIVRGYAFSVRSFLPRIAYAEAVLHRNSFPPDTPSEPLDKLKASLAQADYENGWDQYRKKAGFLTYTMAGFIYILPKIGPLSNLSIRGPNQQTQELYVESLNQTIDSLRQMLAHFDQIGSYLPNRDLDTGAEVRPGGYRLTDETYAHLLANLTRHPERSVPLHLQHDIIAYYADPNAPISTKKHHDQWAQVQANLKVLATMRTTTDPDPDDGDTTTPAAPSNTQQ</sequence>
<dbReference type="AlphaFoldDB" id="A0A916VZF6"/>
<dbReference type="InterPro" id="IPR029002">
    <property type="entry name" value="PLPC/GPLD1"/>
</dbReference>
<accession>A0A916VZF6</accession>
<evidence type="ECO:0000256" key="1">
    <source>
        <dbReference type="SAM" id="MobiDB-lite"/>
    </source>
</evidence>
<dbReference type="Proteomes" id="UP000648801">
    <property type="component" value="Unassembled WGS sequence"/>
</dbReference>
<keyword evidence="2" id="KW-0812">Transmembrane</keyword>
<feature type="transmembrane region" description="Helical" evidence="2">
    <location>
        <begin position="24"/>
        <end position="45"/>
    </location>
</feature>
<proteinExistence type="predicted"/>
<reference evidence="4" key="1">
    <citation type="journal article" date="2014" name="Int. J. Syst. Evol. Microbiol.">
        <title>Complete genome sequence of Corynebacterium casei LMG S-19264T (=DSM 44701T), isolated from a smear-ripened cheese.</title>
        <authorList>
            <consortium name="US DOE Joint Genome Institute (JGI-PGF)"/>
            <person name="Walter F."/>
            <person name="Albersmeier A."/>
            <person name="Kalinowski J."/>
            <person name="Ruckert C."/>
        </authorList>
    </citation>
    <scope>NUCLEOTIDE SEQUENCE</scope>
    <source>
        <strain evidence="4">CGMCC 1.15447</strain>
    </source>
</reference>
<evidence type="ECO:0000313" key="4">
    <source>
        <dbReference type="EMBL" id="GGA54315.1"/>
    </source>
</evidence>